<keyword evidence="2" id="KW-1185">Reference proteome</keyword>
<dbReference type="PANTHER" id="PTHR46890:SF1">
    <property type="entry name" value="REVERSE TRANSCRIPTASE DOMAIN-CONTAINING PROTEIN"/>
    <property type="match status" value="1"/>
</dbReference>
<dbReference type="InterPro" id="IPR052343">
    <property type="entry name" value="Retrotransposon-Effector_Assoc"/>
</dbReference>
<feature type="non-terminal residue" evidence="1">
    <location>
        <position position="1"/>
    </location>
</feature>
<evidence type="ECO:0000313" key="1">
    <source>
        <dbReference type="EMBL" id="MCI28042.1"/>
    </source>
</evidence>
<sequence>DSLLAEEVIPNLVTDEVNALLTMVPSHDEIKTAVFALNKDSAPGPDGFGAFFFQTYWDIVKIDVINAMLEFFTTSWILPGFNSNIIALLPKTPEASSIDHYRPIAMANFKFKVISKIIADRLAPI</sequence>
<proteinExistence type="predicted"/>
<evidence type="ECO:0000313" key="2">
    <source>
        <dbReference type="Proteomes" id="UP000265520"/>
    </source>
</evidence>
<keyword evidence="1" id="KW-0548">Nucleotidyltransferase</keyword>
<accession>A0A392QVX0</accession>
<feature type="non-terminal residue" evidence="1">
    <location>
        <position position="125"/>
    </location>
</feature>
<dbReference type="EMBL" id="LXQA010163209">
    <property type="protein sequence ID" value="MCI28042.1"/>
    <property type="molecule type" value="Genomic_DNA"/>
</dbReference>
<comment type="caution">
    <text evidence="1">The sequence shown here is derived from an EMBL/GenBank/DDBJ whole genome shotgun (WGS) entry which is preliminary data.</text>
</comment>
<organism evidence="1 2">
    <name type="scientific">Trifolium medium</name>
    <dbReference type="NCBI Taxonomy" id="97028"/>
    <lineage>
        <taxon>Eukaryota</taxon>
        <taxon>Viridiplantae</taxon>
        <taxon>Streptophyta</taxon>
        <taxon>Embryophyta</taxon>
        <taxon>Tracheophyta</taxon>
        <taxon>Spermatophyta</taxon>
        <taxon>Magnoliopsida</taxon>
        <taxon>eudicotyledons</taxon>
        <taxon>Gunneridae</taxon>
        <taxon>Pentapetalae</taxon>
        <taxon>rosids</taxon>
        <taxon>fabids</taxon>
        <taxon>Fabales</taxon>
        <taxon>Fabaceae</taxon>
        <taxon>Papilionoideae</taxon>
        <taxon>50 kb inversion clade</taxon>
        <taxon>NPAAA clade</taxon>
        <taxon>Hologalegina</taxon>
        <taxon>IRL clade</taxon>
        <taxon>Trifolieae</taxon>
        <taxon>Trifolium</taxon>
    </lineage>
</organism>
<reference evidence="1 2" key="1">
    <citation type="journal article" date="2018" name="Front. Plant Sci.">
        <title>Red Clover (Trifolium pratense) and Zigzag Clover (T. medium) - A Picture of Genomic Similarities and Differences.</title>
        <authorList>
            <person name="Dluhosova J."/>
            <person name="Istvanek J."/>
            <person name="Nedelnik J."/>
            <person name="Repkova J."/>
        </authorList>
    </citation>
    <scope>NUCLEOTIDE SEQUENCE [LARGE SCALE GENOMIC DNA]</scope>
    <source>
        <strain evidence="2">cv. 10/8</strain>
        <tissue evidence="1">Leaf</tissue>
    </source>
</reference>
<keyword evidence="1" id="KW-0695">RNA-directed DNA polymerase</keyword>
<dbReference type="AlphaFoldDB" id="A0A392QVX0"/>
<dbReference type="GO" id="GO:0003964">
    <property type="term" value="F:RNA-directed DNA polymerase activity"/>
    <property type="evidence" value="ECO:0007669"/>
    <property type="project" value="UniProtKB-KW"/>
</dbReference>
<keyword evidence="1" id="KW-0808">Transferase</keyword>
<dbReference type="PANTHER" id="PTHR46890">
    <property type="entry name" value="NON-LTR RETROLELEMENT REVERSE TRANSCRIPTASE-LIKE PROTEIN-RELATED"/>
    <property type="match status" value="1"/>
</dbReference>
<protein>
    <submittedName>
        <fullName evidence="1">RNA-directed DNA polymerase (Reverse transcriptase)</fullName>
    </submittedName>
</protein>
<dbReference type="Proteomes" id="UP000265520">
    <property type="component" value="Unassembled WGS sequence"/>
</dbReference>
<name>A0A392QVX0_9FABA</name>